<evidence type="ECO:0000313" key="6">
    <source>
        <dbReference type="EMBL" id="AWR99513.1"/>
    </source>
</evidence>
<dbReference type="AlphaFoldDB" id="A0A2U9IU55"/>
<dbReference type="STRING" id="1293036.GCA_001315825_00304"/>
<dbReference type="SUPFAM" id="SSF55979">
    <property type="entry name" value="DNA clamp"/>
    <property type="match status" value="2"/>
</dbReference>
<reference evidence="7" key="2">
    <citation type="submission" date="2020-03" db="EMBL/GenBank/DDBJ databases">
        <title>Complete Genome Sequences of Extremely Thermoacidophilic, Metal-Mobilizing Type-Strain Members of the Archaeal Family Sulfolobaceae: Acidianus brierleyi DSM-1651T, Acidianus sulfidivorans DSM-18786T, Metallosphaera hakonensis DSM-7519T, and Metallosphaera prunae DSM-10039T.</title>
        <authorList>
            <person name="Counts J.A."/>
            <person name="Kelly R.M."/>
        </authorList>
    </citation>
    <scope>NUCLEOTIDE SEQUENCE [LARGE SCALE GENOMIC DNA]</scope>
    <source>
        <strain evidence="7">HO1-1</strain>
    </source>
</reference>
<evidence type="ECO:0000256" key="2">
    <source>
        <dbReference type="ARBA" id="ARBA00023125"/>
    </source>
</evidence>
<comment type="similarity">
    <text evidence="3">Belongs to the PCNA family.</text>
</comment>
<proteinExistence type="inferred from homology"/>
<feature type="domain" description="Proliferating cell nuclear antigen PCNA N-terminal" evidence="5">
    <location>
        <begin position="15"/>
        <end position="107"/>
    </location>
</feature>
<evidence type="ECO:0000256" key="4">
    <source>
        <dbReference type="SAM" id="MobiDB-lite"/>
    </source>
</evidence>
<organism evidence="6 7">
    <name type="scientific">Metallosphaera hakonensis JCM 8857 = DSM 7519</name>
    <dbReference type="NCBI Taxonomy" id="1293036"/>
    <lineage>
        <taxon>Archaea</taxon>
        <taxon>Thermoproteota</taxon>
        <taxon>Thermoprotei</taxon>
        <taxon>Sulfolobales</taxon>
        <taxon>Sulfolobaceae</taxon>
        <taxon>Metallosphaera</taxon>
    </lineage>
</organism>
<dbReference type="GO" id="GO:0006272">
    <property type="term" value="P:leading strand elongation"/>
    <property type="evidence" value="ECO:0007669"/>
    <property type="project" value="TreeGrafter"/>
</dbReference>
<dbReference type="InterPro" id="IPR046938">
    <property type="entry name" value="DNA_clamp_sf"/>
</dbReference>
<dbReference type="CDD" id="cd00577">
    <property type="entry name" value="PCNA"/>
    <property type="match status" value="1"/>
</dbReference>
<dbReference type="Gene3D" id="3.70.10.10">
    <property type="match status" value="1"/>
</dbReference>
<evidence type="ECO:0000259" key="5">
    <source>
        <dbReference type="Pfam" id="PF00705"/>
    </source>
</evidence>
<dbReference type="EMBL" id="CP029287">
    <property type="protein sequence ID" value="AWR99513.1"/>
    <property type="molecule type" value="Genomic_DNA"/>
</dbReference>
<dbReference type="HAMAP" id="MF_00317">
    <property type="entry name" value="DNApol_clamp_arch"/>
    <property type="match status" value="1"/>
</dbReference>
<dbReference type="GeneID" id="36835123"/>
<feature type="region of interest" description="Disordered" evidence="4">
    <location>
        <begin position="111"/>
        <end position="130"/>
    </location>
</feature>
<dbReference type="GO" id="GO:0030337">
    <property type="term" value="F:DNA polymerase processivity factor activity"/>
    <property type="evidence" value="ECO:0007669"/>
    <property type="project" value="UniProtKB-UniRule"/>
</dbReference>
<name>A0A2U9IU55_9CREN</name>
<evidence type="ECO:0000256" key="3">
    <source>
        <dbReference type="HAMAP-Rule" id="MF_00317"/>
    </source>
</evidence>
<reference evidence="7" key="3">
    <citation type="submission" date="2020-03" db="EMBL/GenBank/DDBJ databases">
        <title>Sequencing and Assembly of Multiple Reported Metal-Biooxidizing Members of the Extremely Thermoacidophilic Archaeal Family Sulfolobaceae.</title>
        <authorList>
            <person name="Counts J.A."/>
            <person name="Kelly R.M."/>
        </authorList>
    </citation>
    <scope>NUCLEOTIDE SEQUENCE [LARGE SCALE GENOMIC DNA]</scope>
    <source>
        <strain evidence="7">HO1-1</strain>
    </source>
</reference>
<accession>A0A2U9IU55</accession>
<protein>
    <recommendedName>
        <fullName evidence="3">DNA polymerase sliding clamp</fullName>
    </recommendedName>
    <alternativeName>
        <fullName evidence="3">Proliferating cell nuclear antigen homolog</fullName>
        <shortName evidence="3">PCNA</shortName>
    </alternativeName>
</protein>
<sequence length="247" mass="27514">MFRVIYPSSRDFYYIVSSISKLTDNLVLNFTEDGINSKYLTEDKVMMSVLEIGKDSLEEYSIDKPLSLQFNLGDLKKLLSKIKGRSTIEIIETESGMRIIIRDEKTGTKSSVNLSAEKGEPQVTKEPSVTHSVSMSIDGEVFRVLIDESMQIGEEIEIKAEDEQVTFNVDEAGKRYVGILRNGKPLTKLEIENSGSSKYSLPVLEKVSSALSFSKELVIGFGTGIPMKLTAPLEKGASLRFWVAPRL</sequence>
<comment type="function">
    <text evidence="3">Sliding clamp subunit that acts as a moving platform for DNA processing. Responsible for tethering the catalytic subunit of DNA polymerase and other proteins to DNA during high-speed replication.</text>
</comment>
<dbReference type="KEGG" id="mhk:DFR87_07235"/>
<dbReference type="InterPro" id="IPR022648">
    <property type="entry name" value="Pr_cel_nuc_antig_N"/>
</dbReference>
<gene>
    <name evidence="3" type="primary">pcn</name>
    <name evidence="6" type="ORF">DFR87_07235</name>
</gene>
<dbReference type="OrthoDB" id="14749at2157"/>
<evidence type="ECO:0000313" key="7">
    <source>
        <dbReference type="Proteomes" id="UP000247586"/>
    </source>
</evidence>
<reference evidence="6 7" key="1">
    <citation type="submission" date="2018-05" db="EMBL/GenBank/DDBJ databases">
        <title>Complete Genome Sequences of Extremely Thermoacidophilic, Metal-Mobilizing Type-Strain Members of the Archaeal Family Sulfolobaceae: Acidianus brierleyi DSM-1651T, Acidianus sulfidivorans DSM-18786T, Metallosphaera hakonensis DSM-7519T, and Metallosphaera prunae DSM-10039T.</title>
        <authorList>
            <person name="Counts J.A."/>
            <person name="Kelly R.M."/>
        </authorList>
    </citation>
    <scope>NUCLEOTIDE SEQUENCE [LARGE SCALE GENOMIC DNA]</scope>
    <source>
        <strain evidence="6 7">HO1-1</strain>
    </source>
</reference>
<evidence type="ECO:0000256" key="1">
    <source>
        <dbReference type="ARBA" id="ARBA00022705"/>
    </source>
</evidence>
<dbReference type="Proteomes" id="UP000247586">
    <property type="component" value="Chromosome"/>
</dbReference>
<dbReference type="GO" id="GO:0003677">
    <property type="term" value="F:DNA binding"/>
    <property type="evidence" value="ECO:0007669"/>
    <property type="project" value="UniProtKB-UniRule"/>
</dbReference>
<keyword evidence="1 3" id="KW-0235">DNA replication</keyword>
<dbReference type="RefSeq" id="WP_054836093.1">
    <property type="nucleotide sequence ID" value="NZ_BBBA01000001.1"/>
</dbReference>
<comment type="subunit">
    <text evidence="3">Homotrimer. The subunits circularize to form a toroid; DNA passes through its center. Replication factor C (RFC) is required to load the toroid on the DNA.</text>
</comment>
<dbReference type="NCBIfam" id="NF002218">
    <property type="entry name" value="PRK01115.1-1"/>
    <property type="match status" value="1"/>
</dbReference>
<dbReference type="GO" id="GO:0006275">
    <property type="term" value="P:regulation of DNA replication"/>
    <property type="evidence" value="ECO:0007669"/>
    <property type="project" value="UniProtKB-UniRule"/>
</dbReference>
<keyword evidence="2 3" id="KW-0238">DNA-binding</keyword>
<dbReference type="PANTHER" id="PTHR11352">
    <property type="entry name" value="PROLIFERATING CELL NUCLEAR ANTIGEN"/>
    <property type="match status" value="1"/>
</dbReference>
<keyword evidence="7" id="KW-1185">Reference proteome</keyword>
<dbReference type="InterPro" id="IPR000730">
    <property type="entry name" value="Pr_cel_nuc_antig"/>
</dbReference>
<dbReference type="Pfam" id="PF00705">
    <property type="entry name" value="PCNA_N"/>
    <property type="match status" value="1"/>
</dbReference>
<dbReference type="PANTHER" id="PTHR11352:SF0">
    <property type="entry name" value="PROLIFERATING CELL NUCLEAR ANTIGEN"/>
    <property type="match status" value="1"/>
</dbReference>